<protein>
    <submittedName>
        <fullName evidence="1">Uncharacterized protein</fullName>
    </submittedName>
</protein>
<dbReference type="EMBL" id="CP124755">
    <property type="protein sequence ID" value="WGZ92182.1"/>
    <property type="molecule type" value="Genomic_DNA"/>
</dbReference>
<proteinExistence type="predicted"/>
<name>A0AA95H7C6_9GAMM</name>
<dbReference type="KEGG" id="tdu:QJT80_06785"/>
<organism evidence="1">
    <name type="scientific">Candidatus Thiocaldithrix dubininis</name>
    <dbReference type="NCBI Taxonomy" id="3080823"/>
    <lineage>
        <taxon>Bacteria</taxon>
        <taxon>Pseudomonadati</taxon>
        <taxon>Pseudomonadota</taxon>
        <taxon>Gammaproteobacteria</taxon>
        <taxon>Thiotrichales</taxon>
        <taxon>Thiotrichaceae</taxon>
        <taxon>Candidatus Thiocaldithrix</taxon>
    </lineage>
</organism>
<gene>
    <name evidence="1" type="ORF">QJT80_06785</name>
</gene>
<accession>A0AA95H7C6</accession>
<dbReference type="AlphaFoldDB" id="A0AA95H7C6"/>
<sequence length="105" mass="11753">MLEDLTSLATRAGIKQEILCCENIIVLGINQSETEAKLGADLTTLDLETQAQLSHALLTAYMKLNEDLTPLERFRSLMQDVKTVLYQELSLLTPSFCEPTNQTLH</sequence>
<reference evidence="1" key="1">
    <citation type="journal article" date="2023" name="Int. J. Mol. Sci.">
        <title>Metagenomics Revealed a New Genus 'Candidatus Thiocaldithrix dubininis' gen. nov., sp. nov. and a New Species 'Candidatus Thiothrix putei' sp. nov. in the Family Thiotrichaceae, Some Members of Which Have Traits of Both Na+- and H+-Motive Energetics.</title>
        <authorList>
            <person name="Ravin N.V."/>
            <person name="Muntyan M.S."/>
            <person name="Smolyakov D.D."/>
            <person name="Rudenko T.S."/>
            <person name="Beletsky A.V."/>
            <person name="Mardanov A.V."/>
            <person name="Grabovich M.Y."/>
        </authorList>
    </citation>
    <scope>NUCLEOTIDE SEQUENCE</scope>
    <source>
        <strain evidence="1">GKL-01</strain>
    </source>
</reference>
<dbReference type="Proteomes" id="UP001300672">
    <property type="component" value="Chromosome"/>
</dbReference>
<reference evidence="1" key="2">
    <citation type="submission" date="2023-04" db="EMBL/GenBank/DDBJ databases">
        <authorList>
            <person name="Beletskiy A.V."/>
            <person name="Mardanov A.V."/>
            <person name="Ravin N.V."/>
        </authorList>
    </citation>
    <scope>NUCLEOTIDE SEQUENCE</scope>
    <source>
        <strain evidence="1">GKL-01</strain>
    </source>
</reference>
<evidence type="ECO:0000313" key="1">
    <source>
        <dbReference type="EMBL" id="WGZ92182.1"/>
    </source>
</evidence>